<reference evidence="3" key="1">
    <citation type="journal article" date="2019" name="Int. J. Syst. Evol. Microbiol.">
        <title>The Global Catalogue of Microorganisms (GCM) 10K type strain sequencing project: providing services to taxonomists for standard genome sequencing and annotation.</title>
        <authorList>
            <consortium name="The Broad Institute Genomics Platform"/>
            <consortium name="The Broad Institute Genome Sequencing Center for Infectious Disease"/>
            <person name="Wu L."/>
            <person name="Ma J."/>
        </authorList>
    </citation>
    <scope>NUCLEOTIDE SEQUENCE [LARGE SCALE GENOMIC DNA]</scope>
    <source>
        <strain evidence="3">CGMCC 1.13718</strain>
    </source>
</reference>
<feature type="signal peptide" evidence="1">
    <location>
        <begin position="1"/>
        <end position="27"/>
    </location>
</feature>
<sequence length="95" mass="10706">MKRLPERLLLSSACCALVAAATLTLSACSGSGYTARSTTVTGRAYYRVGGPYYHCHPNGLCHNARHPDYYWSGGYYRPRPPYYYSPPVRPRPRPY</sequence>
<dbReference type="Proteomes" id="UP001596425">
    <property type="component" value="Unassembled WGS sequence"/>
</dbReference>
<organism evidence="2 3">
    <name type="scientific">Microbulbifer taiwanensis</name>
    <dbReference type="NCBI Taxonomy" id="986746"/>
    <lineage>
        <taxon>Bacteria</taxon>
        <taxon>Pseudomonadati</taxon>
        <taxon>Pseudomonadota</taxon>
        <taxon>Gammaproteobacteria</taxon>
        <taxon>Cellvibrionales</taxon>
        <taxon>Microbulbiferaceae</taxon>
        <taxon>Microbulbifer</taxon>
    </lineage>
</organism>
<evidence type="ECO:0000256" key="1">
    <source>
        <dbReference type="SAM" id="SignalP"/>
    </source>
</evidence>
<dbReference type="PROSITE" id="PS51257">
    <property type="entry name" value="PROKAR_LIPOPROTEIN"/>
    <property type="match status" value="1"/>
</dbReference>
<keyword evidence="1" id="KW-0732">Signal</keyword>
<gene>
    <name evidence="2" type="ORF">ACFQBM_09340</name>
</gene>
<evidence type="ECO:0000313" key="3">
    <source>
        <dbReference type="Proteomes" id="UP001596425"/>
    </source>
</evidence>
<evidence type="ECO:0000313" key="2">
    <source>
        <dbReference type="EMBL" id="MFC6633484.1"/>
    </source>
</evidence>
<name>A0ABW1YL76_9GAMM</name>
<protein>
    <recommendedName>
        <fullName evidence="4">Lipoprotein</fullName>
    </recommendedName>
</protein>
<evidence type="ECO:0008006" key="4">
    <source>
        <dbReference type="Google" id="ProtNLM"/>
    </source>
</evidence>
<keyword evidence="3" id="KW-1185">Reference proteome</keyword>
<feature type="chain" id="PRO_5045338929" description="Lipoprotein" evidence="1">
    <location>
        <begin position="28"/>
        <end position="95"/>
    </location>
</feature>
<accession>A0ABW1YL76</accession>
<dbReference type="EMBL" id="JBHSVR010000001">
    <property type="protein sequence ID" value="MFC6633484.1"/>
    <property type="molecule type" value="Genomic_DNA"/>
</dbReference>
<comment type="caution">
    <text evidence="2">The sequence shown here is derived from an EMBL/GenBank/DDBJ whole genome shotgun (WGS) entry which is preliminary data.</text>
</comment>
<proteinExistence type="predicted"/>
<dbReference type="RefSeq" id="WP_193192946.1">
    <property type="nucleotide sequence ID" value="NZ_JACZFR010000036.1"/>
</dbReference>